<dbReference type="PANTHER" id="PTHR43434">
    <property type="entry name" value="PHOSPHOGLYCOLATE PHOSPHATASE"/>
    <property type="match status" value="1"/>
</dbReference>
<keyword evidence="6" id="KW-1185">Reference proteome</keyword>
<gene>
    <name evidence="5" type="ORF">NNL22_08075</name>
</gene>
<dbReference type="EC" id="3.1.3.18" evidence="4"/>
<comment type="pathway">
    <text evidence="2">Organic acid metabolism; glycolate biosynthesis; glycolate from 2-phosphoglycolate: step 1/1.</text>
</comment>
<dbReference type="EMBL" id="CP101527">
    <property type="protein sequence ID" value="UZW76526.1"/>
    <property type="molecule type" value="Genomic_DNA"/>
</dbReference>
<protein>
    <recommendedName>
        <fullName evidence="4">phosphoglycolate phosphatase</fullName>
        <ecNumber evidence="4">3.1.3.18</ecNumber>
    </recommendedName>
</protein>
<dbReference type="Gene3D" id="1.10.150.730">
    <property type="match status" value="2"/>
</dbReference>
<dbReference type="NCBIfam" id="TIGR01549">
    <property type="entry name" value="HAD-SF-IA-v1"/>
    <property type="match status" value="2"/>
</dbReference>
<name>A0A9E8HU19_9ALTE</name>
<evidence type="ECO:0000256" key="4">
    <source>
        <dbReference type="ARBA" id="ARBA00013078"/>
    </source>
</evidence>
<dbReference type="SFLD" id="SFLDG01129">
    <property type="entry name" value="C1.5:_HAD__Beta-PGM__Phosphata"/>
    <property type="match status" value="2"/>
</dbReference>
<dbReference type="SUPFAM" id="SSF56784">
    <property type="entry name" value="HAD-like"/>
    <property type="match status" value="2"/>
</dbReference>
<evidence type="ECO:0000313" key="5">
    <source>
        <dbReference type="EMBL" id="UZW76526.1"/>
    </source>
</evidence>
<dbReference type="KEGG" id="asem:NNL22_08075"/>
<organism evidence="5 6">
    <name type="scientific">Alkalimarinus sediminis</name>
    <dbReference type="NCBI Taxonomy" id="1632866"/>
    <lineage>
        <taxon>Bacteria</taxon>
        <taxon>Pseudomonadati</taxon>
        <taxon>Pseudomonadota</taxon>
        <taxon>Gammaproteobacteria</taxon>
        <taxon>Alteromonadales</taxon>
        <taxon>Alteromonadaceae</taxon>
        <taxon>Alkalimarinus</taxon>
    </lineage>
</organism>
<dbReference type="InterPro" id="IPR050155">
    <property type="entry name" value="HAD-like_hydrolase_sf"/>
</dbReference>
<dbReference type="GO" id="GO:0005829">
    <property type="term" value="C:cytosol"/>
    <property type="evidence" value="ECO:0007669"/>
    <property type="project" value="TreeGrafter"/>
</dbReference>
<dbReference type="InterPro" id="IPR036412">
    <property type="entry name" value="HAD-like_sf"/>
</dbReference>
<dbReference type="Pfam" id="PF13419">
    <property type="entry name" value="HAD_2"/>
    <property type="match status" value="2"/>
</dbReference>
<dbReference type="AlphaFoldDB" id="A0A9E8HU19"/>
<dbReference type="Gene3D" id="3.40.50.1000">
    <property type="entry name" value="HAD superfamily/HAD-like"/>
    <property type="match status" value="2"/>
</dbReference>
<accession>A0A9E8HU19</accession>
<dbReference type="InterPro" id="IPR006439">
    <property type="entry name" value="HAD-SF_hydro_IA"/>
</dbReference>
<reference evidence="5" key="1">
    <citation type="submission" date="2022-07" db="EMBL/GenBank/DDBJ databases">
        <title>Alkalimarinus sp. nov., isolated from gut of a Alitta virens.</title>
        <authorList>
            <person name="Yang A.I."/>
            <person name="Shin N.-R."/>
        </authorList>
    </citation>
    <scope>NUCLEOTIDE SEQUENCE</scope>
    <source>
        <strain evidence="5">FA028</strain>
    </source>
</reference>
<dbReference type="GO" id="GO:0006281">
    <property type="term" value="P:DNA repair"/>
    <property type="evidence" value="ECO:0007669"/>
    <property type="project" value="TreeGrafter"/>
</dbReference>
<sequence>MSEASPEHHYKTDYSSLTPPKILLFDWHGTLVDTLDAMYSAMEEMLPQLETLNLVSRLTPEAECKKDEDAKLVRYIRIFRRLHPKILAERRVSRTEIFNAVFADDLDARRIAHNAYNDCYRSHYGEVKPYQEGIFEYLSAIKLLGIKVGVATNRSREFLEHELLIVDQGRWKTLFDTTVCADDVPEYKPSPDVIVQAASRLEAVADESVWYVGDSHTDMVTAYHAGVTRVFFNGAHWEERWIDRVIACKEQNPEAPQVVVDSFEQLMAVLAAVQQFNRDNGISLFQDDVNSVRPLPYPPRDPPPKRIEPDWHPAVVKLAKPRFILFDWHATLVDTLDAMYHAVDDMIPEFESLGLINRLITADQSKSPEDAKLVDHVRHYQELHPKVKEDRKISRTDIFEVLFGDDQGAKQIAHKAFTHHYRNHFGTVLPFEPNVKNMLIGLRNIGLGIGVITNRDREFFVEELKRVECNSWEHLFDTDICGDDTVKRKPHPDQIIEACRAVNLPVSKEIWYVGDSTTDMIAASCAGVTGVFFNGAQWDQSWLEKIFPGNERYPHKPDVVVNDFSEFWAMVLTCMNLRREE</sequence>
<evidence type="ECO:0000313" key="6">
    <source>
        <dbReference type="Proteomes" id="UP001164472"/>
    </source>
</evidence>
<evidence type="ECO:0000256" key="3">
    <source>
        <dbReference type="ARBA" id="ARBA00006171"/>
    </source>
</evidence>
<dbReference type="PANTHER" id="PTHR43434:SF1">
    <property type="entry name" value="PHOSPHOGLYCOLATE PHOSPHATASE"/>
    <property type="match status" value="1"/>
</dbReference>
<dbReference type="RefSeq" id="WP_251811732.1">
    <property type="nucleotide sequence ID" value="NZ_CP101527.1"/>
</dbReference>
<comment type="catalytic activity">
    <reaction evidence="1">
        <text>2-phosphoglycolate + H2O = glycolate + phosphate</text>
        <dbReference type="Rhea" id="RHEA:14369"/>
        <dbReference type="ChEBI" id="CHEBI:15377"/>
        <dbReference type="ChEBI" id="CHEBI:29805"/>
        <dbReference type="ChEBI" id="CHEBI:43474"/>
        <dbReference type="ChEBI" id="CHEBI:58033"/>
        <dbReference type="EC" id="3.1.3.18"/>
    </reaction>
</comment>
<evidence type="ECO:0000256" key="1">
    <source>
        <dbReference type="ARBA" id="ARBA00000830"/>
    </source>
</evidence>
<comment type="similarity">
    <text evidence="3">Belongs to the HAD-like hydrolase superfamily. CbbY/CbbZ/Gph/YieH family.</text>
</comment>
<dbReference type="SFLD" id="SFLDS00003">
    <property type="entry name" value="Haloacid_Dehalogenase"/>
    <property type="match status" value="2"/>
</dbReference>
<dbReference type="Proteomes" id="UP001164472">
    <property type="component" value="Chromosome"/>
</dbReference>
<dbReference type="InterPro" id="IPR023214">
    <property type="entry name" value="HAD_sf"/>
</dbReference>
<dbReference type="GO" id="GO:0008967">
    <property type="term" value="F:phosphoglycolate phosphatase activity"/>
    <property type="evidence" value="ECO:0007669"/>
    <property type="project" value="UniProtKB-EC"/>
</dbReference>
<keyword evidence="5" id="KW-0378">Hydrolase</keyword>
<proteinExistence type="inferred from homology"/>
<evidence type="ECO:0000256" key="2">
    <source>
        <dbReference type="ARBA" id="ARBA00004818"/>
    </source>
</evidence>
<dbReference type="InterPro" id="IPR041492">
    <property type="entry name" value="HAD_2"/>
</dbReference>